<dbReference type="RefSeq" id="WP_148756569.1">
    <property type="nucleotide sequence ID" value="NZ_VSSR01000122.1"/>
</dbReference>
<feature type="domain" description="DUF5658" evidence="2">
    <location>
        <begin position="73"/>
        <end position="130"/>
    </location>
</feature>
<dbReference type="InterPro" id="IPR043717">
    <property type="entry name" value="DUF5658"/>
</dbReference>
<keyword evidence="1" id="KW-0812">Transmembrane</keyword>
<organism evidence="3 4">
    <name type="scientific">Bradyrhizobium cytisi</name>
    <dbReference type="NCBI Taxonomy" id="515489"/>
    <lineage>
        <taxon>Bacteria</taxon>
        <taxon>Pseudomonadati</taxon>
        <taxon>Pseudomonadota</taxon>
        <taxon>Alphaproteobacteria</taxon>
        <taxon>Hyphomicrobiales</taxon>
        <taxon>Nitrobacteraceae</taxon>
        <taxon>Bradyrhizobium</taxon>
    </lineage>
</organism>
<evidence type="ECO:0000313" key="3">
    <source>
        <dbReference type="EMBL" id="TYL70886.1"/>
    </source>
</evidence>
<feature type="transmembrane region" description="Helical" evidence="1">
    <location>
        <begin position="68"/>
        <end position="88"/>
    </location>
</feature>
<evidence type="ECO:0000313" key="4">
    <source>
        <dbReference type="Proteomes" id="UP000324853"/>
    </source>
</evidence>
<reference evidence="3 4" key="1">
    <citation type="submission" date="2019-08" db="EMBL/GenBank/DDBJ databases">
        <title>Bradyrhizobium hipponensis sp. nov., a rhizobium isolated from a Lupinus angustifolius root nodule in Tunisia.</title>
        <authorList>
            <person name="Off K."/>
            <person name="Rejili M."/>
            <person name="Mars M."/>
            <person name="Brachmann A."/>
            <person name="Marin M."/>
        </authorList>
    </citation>
    <scope>NUCLEOTIDE SEQUENCE [LARGE SCALE GENOMIC DNA]</scope>
    <source>
        <strain evidence="3 4">CTAW11</strain>
    </source>
</reference>
<evidence type="ECO:0000256" key="1">
    <source>
        <dbReference type="SAM" id="Phobius"/>
    </source>
</evidence>
<dbReference type="EMBL" id="VSSR01000122">
    <property type="protein sequence ID" value="TYL70886.1"/>
    <property type="molecule type" value="Genomic_DNA"/>
</dbReference>
<name>A0A5S4VTZ2_9BRAD</name>
<gene>
    <name evidence="3" type="ORF">FXB38_41090</name>
</gene>
<accession>A0A5S4VTZ2</accession>
<protein>
    <recommendedName>
        <fullName evidence="2">DUF5658 domain-containing protein</fullName>
    </recommendedName>
</protein>
<feature type="transmembrane region" description="Helical" evidence="1">
    <location>
        <begin position="133"/>
        <end position="155"/>
    </location>
</feature>
<proteinExistence type="predicted"/>
<keyword evidence="4" id="KW-1185">Reference proteome</keyword>
<evidence type="ECO:0000259" key="2">
    <source>
        <dbReference type="Pfam" id="PF18902"/>
    </source>
</evidence>
<dbReference type="OrthoDB" id="8232249at2"/>
<dbReference type="Pfam" id="PF18902">
    <property type="entry name" value="DUF5658"/>
    <property type="match status" value="1"/>
</dbReference>
<keyword evidence="1" id="KW-0472">Membrane</keyword>
<dbReference type="Proteomes" id="UP000324853">
    <property type="component" value="Unassembled WGS sequence"/>
</dbReference>
<comment type="caution">
    <text evidence="3">The sequence shown here is derived from an EMBL/GenBank/DDBJ whole genome shotgun (WGS) entry which is preliminary data.</text>
</comment>
<keyword evidence="1" id="KW-1133">Transmembrane helix</keyword>
<dbReference type="AlphaFoldDB" id="A0A5S4VTZ2"/>
<sequence length="156" mass="17448">MKVWISTDTSKNVGDPQHLKVFATNEDAQAWFEQNALEGAAFAYETIVTPCYKPSSAPKAKANLAKTLLVLSVLLLGIADLFTTNVILNLGLHELNPFMHFAQTWLGVWWLIPKLALTYFMMWLLWRSNNPYNIAIVVAFCSTPVLNNLVIIASAH</sequence>
<feature type="transmembrane region" description="Helical" evidence="1">
    <location>
        <begin position="108"/>
        <end position="126"/>
    </location>
</feature>